<proteinExistence type="predicted"/>
<sequence length="225" mass="25716">MNFSSRIRGFFNLHLSNLDQHVLGAPPGHQRPDFRSYGSACCTCSGTCQRLGEGKDKGKLASDREGSVTCHMGTQFCFRVYDHSQPDRLRCSLGFTRDQLVPTGSQIARVRKRASSWAKVKVEKTGERQRRIRDMPYGDSLGSSKKLQSSKVFLKLETWKKAWIFRGASIFEGVLEVGDLEESLDLQRSFNLRSWSLERKFVSSKKLQSSRVFLKLESWKKVKEL</sequence>
<comment type="caution">
    <text evidence="1">The sequence shown here is derived from an EMBL/GenBank/DDBJ whole genome shotgun (WGS) entry which is preliminary data.</text>
</comment>
<organism evidence="1 2">
    <name type="scientific">Cucumis melo var. makuwa</name>
    <name type="common">Oriental melon</name>
    <dbReference type="NCBI Taxonomy" id="1194695"/>
    <lineage>
        <taxon>Eukaryota</taxon>
        <taxon>Viridiplantae</taxon>
        <taxon>Streptophyta</taxon>
        <taxon>Embryophyta</taxon>
        <taxon>Tracheophyta</taxon>
        <taxon>Spermatophyta</taxon>
        <taxon>Magnoliopsida</taxon>
        <taxon>eudicotyledons</taxon>
        <taxon>Gunneridae</taxon>
        <taxon>Pentapetalae</taxon>
        <taxon>rosids</taxon>
        <taxon>fabids</taxon>
        <taxon>Cucurbitales</taxon>
        <taxon>Cucurbitaceae</taxon>
        <taxon>Benincaseae</taxon>
        <taxon>Cucumis</taxon>
    </lineage>
</organism>
<protein>
    <submittedName>
        <fullName evidence="1">Uncharacterized protein</fullName>
    </submittedName>
</protein>
<dbReference type="AlphaFoldDB" id="A0A5A7T0T2"/>
<reference evidence="1 2" key="1">
    <citation type="submission" date="2019-08" db="EMBL/GenBank/DDBJ databases">
        <title>Draft genome sequences of two oriental melons (Cucumis melo L. var makuwa).</title>
        <authorList>
            <person name="Kwon S.-Y."/>
        </authorList>
    </citation>
    <scope>NUCLEOTIDE SEQUENCE [LARGE SCALE GENOMIC DNA]</scope>
    <source>
        <strain evidence="2">cv. SW 3</strain>
        <tissue evidence="1">Leaf</tissue>
    </source>
</reference>
<dbReference type="EMBL" id="SSTE01020187">
    <property type="protein sequence ID" value="KAA0035201.1"/>
    <property type="molecule type" value="Genomic_DNA"/>
</dbReference>
<name>A0A5A7T0T2_CUCMM</name>
<accession>A0A5A7T0T2</accession>
<evidence type="ECO:0000313" key="2">
    <source>
        <dbReference type="Proteomes" id="UP000321393"/>
    </source>
</evidence>
<gene>
    <name evidence="1" type="ORF">E6C27_scaffold346G00240</name>
</gene>
<evidence type="ECO:0000313" key="1">
    <source>
        <dbReference type="EMBL" id="KAA0035201.1"/>
    </source>
</evidence>
<dbReference type="Proteomes" id="UP000321393">
    <property type="component" value="Unassembled WGS sequence"/>
</dbReference>